<evidence type="ECO:0000313" key="5">
    <source>
        <dbReference type="Proteomes" id="UP001144347"/>
    </source>
</evidence>
<keyword evidence="1" id="KW-0175">Coiled coil</keyword>
<organism evidence="4 5">
    <name type="scientific">Pedobacter punctiformis</name>
    <dbReference type="NCBI Taxonomy" id="3004097"/>
    <lineage>
        <taxon>Bacteria</taxon>
        <taxon>Pseudomonadati</taxon>
        <taxon>Bacteroidota</taxon>
        <taxon>Sphingobacteriia</taxon>
        <taxon>Sphingobacteriales</taxon>
        <taxon>Sphingobacteriaceae</taxon>
        <taxon>Pedobacter</taxon>
    </lineage>
</organism>
<gene>
    <name evidence="4" type="ORF">O0955_01055</name>
</gene>
<evidence type="ECO:0000256" key="2">
    <source>
        <dbReference type="SAM" id="Phobius"/>
    </source>
</evidence>
<dbReference type="EMBL" id="JAPWGM010000001">
    <property type="protein sequence ID" value="MCZ4242578.1"/>
    <property type="molecule type" value="Genomic_DNA"/>
</dbReference>
<feature type="transmembrane region" description="Helical" evidence="2">
    <location>
        <begin position="131"/>
        <end position="149"/>
    </location>
</feature>
<comment type="caution">
    <text evidence="4">The sequence shown here is derived from an EMBL/GenBank/DDBJ whole genome shotgun (WGS) entry which is preliminary data.</text>
</comment>
<dbReference type="RefSeq" id="WP_269425676.1">
    <property type="nucleotide sequence ID" value="NZ_JAPWGM010000001.1"/>
</dbReference>
<evidence type="ECO:0000256" key="1">
    <source>
        <dbReference type="SAM" id="Coils"/>
    </source>
</evidence>
<accession>A0ABT4L3S9</accession>
<evidence type="ECO:0000313" key="4">
    <source>
        <dbReference type="EMBL" id="MCZ4242578.1"/>
    </source>
</evidence>
<reference evidence="4" key="1">
    <citation type="submission" date="2022-12" db="EMBL/GenBank/DDBJ databases">
        <title>Genome sequence of HCMS5-2.</title>
        <authorList>
            <person name="Woo H."/>
        </authorList>
    </citation>
    <scope>NUCLEOTIDE SEQUENCE</scope>
    <source>
        <strain evidence="4">HCMS5-2</strain>
    </source>
</reference>
<feature type="signal peptide" evidence="3">
    <location>
        <begin position="1"/>
        <end position="22"/>
    </location>
</feature>
<keyword evidence="5" id="KW-1185">Reference proteome</keyword>
<dbReference type="Proteomes" id="UP001144347">
    <property type="component" value="Unassembled WGS sequence"/>
</dbReference>
<name>A0ABT4L3S9_9SPHI</name>
<sequence length="203" mass="23117">MQKFKHFLYCLVALLVFNTAFAQAQQDTTKNADPSLNGQYQFMLSKSKSLYGARLINPSRLSSLWKSVSDTLRKERKQLQEARQEIKSQSATISGLKGEVSGKESSLAGATAMVNEIKFLGISFTKSTYNIIVWSVIAILAIALFVVIARSTKNILEAKHRTQLYEEINTEYQNYKVKANEKERKLARELQDERNKWDEAKGR</sequence>
<keyword evidence="2" id="KW-0812">Transmembrane</keyword>
<keyword evidence="2" id="KW-0472">Membrane</keyword>
<evidence type="ECO:0008006" key="6">
    <source>
        <dbReference type="Google" id="ProtNLM"/>
    </source>
</evidence>
<keyword evidence="3" id="KW-0732">Signal</keyword>
<keyword evidence="2" id="KW-1133">Transmembrane helix</keyword>
<protein>
    <recommendedName>
        <fullName evidence="6">tRNA (Guanine-N1)-methyltransferase</fullName>
    </recommendedName>
</protein>
<feature type="chain" id="PRO_5046508390" description="tRNA (Guanine-N1)-methyltransferase" evidence="3">
    <location>
        <begin position="23"/>
        <end position="203"/>
    </location>
</feature>
<feature type="coiled-coil region" evidence="1">
    <location>
        <begin position="165"/>
        <end position="200"/>
    </location>
</feature>
<proteinExistence type="predicted"/>
<feature type="coiled-coil region" evidence="1">
    <location>
        <begin position="65"/>
        <end position="99"/>
    </location>
</feature>
<evidence type="ECO:0000256" key="3">
    <source>
        <dbReference type="SAM" id="SignalP"/>
    </source>
</evidence>